<feature type="binding site" description="type 1 copper site" evidence="22">
    <location>
        <position position="127"/>
    </location>
    <ligand>
        <name>Cu cation</name>
        <dbReference type="ChEBI" id="CHEBI:23378"/>
        <label>1</label>
    </ligand>
</feature>
<sequence length="477" mass="51502">MKKYTVKLMTLAAFASLLGACGGSEPEQKTTSVPAIDIVAEGEQEMAELTSPPYVPKPVGTRPAKKLKVDLEIIEKEGEIMDGTKYLFWTFGGTVPGSFIRTRVGDEVEFTLKNHQDNKLPHNIDLHAVTGPGGGAEASLVAPGQQRTFSFKCLNPGLYVYHCAQAPVPLHIANGMYGLILVEPEGGLPPVDKEYYVMQGDFYTDGAYGAGGTQAFNQEKALMENPDYIVFNGKVGSLTQDGALTANPGETVRLFVGNGGPNKVSSFHVIGEIFDRVHVEGGSLMNENVQTTLIPAGGAAIVEFKVDVPGSYVLVDHSIFRAFNKGALGLLVAKGEENRKIYAKNEPTPYVSDLKISTTPKDDAIVNKTKEQQIADGKTIYAKTCVACHQAQGQGMEGAFPPLAKSDFLNADVDRAIDIVLHGKQGEVTVNGKKYNSVMTPQPLSVQEVADVLTYVYNTWDNSKKVVTPEMVQKIKK</sequence>
<evidence type="ECO:0000256" key="4">
    <source>
        <dbReference type="ARBA" id="ARBA00004418"/>
    </source>
</evidence>
<feature type="chain" id="PRO_5028924091" description="Copper-containing nitrite reductase" evidence="24">
    <location>
        <begin position="21"/>
        <end position="477"/>
    </location>
</feature>
<dbReference type="CDD" id="cd04208">
    <property type="entry name" value="CuRO_2_CuNIR"/>
    <property type="match status" value="1"/>
</dbReference>
<comment type="cofactor">
    <cofactor evidence="1 22">
        <name>Cu(+)</name>
        <dbReference type="ChEBI" id="CHEBI:49552"/>
    </cofactor>
</comment>
<dbReference type="GO" id="GO:0019333">
    <property type="term" value="P:denitrification pathway"/>
    <property type="evidence" value="ECO:0007669"/>
    <property type="project" value="UniProtKB-UniPathway"/>
</dbReference>
<evidence type="ECO:0000256" key="7">
    <source>
        <dbReference type="ARBA" id="ARBA00011233"/>
    </source>
</evidence>
<dbReference type="Pfam" id="PF00394">
    <property type="entry name" value="Cu-oxidase"/>
    <property type="match status" value="1"/>
</dbReference>
<feature type="binding site" description="type 1 copper site" evidence="22">
    <location>
        <position position="317"/>
    </location>
    <ligand>
        <name>Cu cation</name>
        <dbReference type="ChEBI" id="CHEBI:23378"/>
        <label>1</label>
    </ligand>
</feature>
<comment type="subcellular location">
    <subcellularLocation>
        <location evidence="4">Periplasm</location>
    </subcellularLocation>
</comment>
<keyword evidence="13" id="KW-0677">Repeat</keyword>
<keyword evidence="27" id="KW-1185">Reference proteome</keyword>
<dbReference type="Pfam" id="PF07732">
    <property type="entry name" value="Cu-oxidase_3"/>
    <property type="match status" value="1"/>
</dbReference>
<dbReference type="EMBL" id="FNND01000001">
    <property type="protein sequence ID" value="SDW18332.1"/>
    <property type="molecule type" value="Genomic_DNA"/>
</dbReference>
<evidence type="ECO:0000256" key="23">
    <source>
        <dbReference type="PROSITE-ProRule" id="PRU00433"/>
    </source>
</evidence>
<comment type="subunit">
    <text evidence="7">Homotrimer.</text>
</comment>
<keyword evidence="18 22" id="KW-0186">Copper</keyword>
<dbReference type="GeneID" id="85017681"/>
<comment type="cofactor">
    <cofactor evidence="2 22">
        <name>Cu(2+)</name>
        <dbReference type="ChEBI" id="CHEBI:29036"/>
    </cofactor>
</comment>
<keyword evidence="17 23" id="KW-0408">Iron</keyword>
<keyword evidence="12 22" id="KW-0479">Metal-binding</keyword>
<dbReference type="FunFam" id="2.60.40.420:FF:000093">
    <property type="entry name" value="Copper-containing nitrite reductase"/>
    <property type="match status" value="1"/>
</dbReference>
<evidence type="ECO:0000256" key="14">
    <source>
        <dbReference type="ARBA" id="ARBA00022764"/>
    </source>
</evidence>
<evidence type="ECO:0000256" key="18">
    <source>
        <dbReference type="ARBA" id="ARBA00023008"/>
    </source>
</evidence>
<evidence type="ECO:0000256" key="5">
    <source>
        <dbReference type="ARBA" id="ARBA00005127"/>
    </source>
</evidence>
<evidence type="ECO:0000256" key="1">
    <source>
        <dbReference type="ARBA" id="ARBA00001960"/>
    </source>
</evidence>
<dbReference type="Gene3D" id="2.60.40.420">
    <property type="entry name" value="Cupredoxins - blue copper proteins"/>
    <property type="match status" value="2"/>
</dbReference>
<dbReference type="Pfam" id="PF00034">
    <property type="entry name" value="Cytochrom_C"/>
    <property type="match status" value="1"/>
</dbReference>
<dbReference type="InterPro" id="IPR008972">
    <property type="entry name" value="Cupredoxin"/>
</dbReference>
<gene>
    <name evidence="26" type="ORF">SAMN05444420_101456</name>
</gene>
<feature type="signal peptide" evidence="24">
    <location>
        <begin position="1"/>
        <end position="20"/>
    </location>
</feature>
<evidence type="ECO:0000256" key="12">
    <source>
        <dbReference type="ARBA" id="ARBA00022723"/>
    </source>
</evidence>
<dbReference type="PROSITE" id="PS51257">
    <property type="entry name" value="PROKAR_LIPOPROTEIN"/>
    <property type="match status" value="1"/>
</dbReference>
<feature type="domain" description="Cytochrome c" evidence="25">
    <location>
        <begin position="372"/>
        <end position="460"/>
    </location>
</feature>
<keyword evidence="10 23" id="KW-0349">Heme</keyword>
<comment type="caution">
    <text evidence="26">The sequence shown here is derived from an EMBL/GenBank/DDBJ whole genome shotgun (WGS) entry which is preliminary data.</text>
</comment>
<evidence type="ECO:0000256" key="9">
    <source>
        <dbReference type="ARBA" id="ARBA00017290"/>
    </source>
</evidence>
<dbReference type="SUPFAM" id="SSF46626">
    <property type="entry name" value="Cytochrome c"/>
    <property type="match status" value="1"/>
</dbReference>
<dbReference type="InterPro" id="IPR001287">
    <property type="entry name" value="NO2-reductase_Cu"/>
</dbReference>
<evidence type="ECO:0000256" key="2">
    <source>
        <dbReference type="ARBA" id="ARBA00001973"/>
    </source>
</evidence>
<dbReference type="InterPro" id="IPR011707">
    <property type="entry name" value="Cu-oxidase-like_N"/>
</dbReference>
<reference evidence="26 27" key="1">
    <citation type="submission" date="2016-10" db="EMBL/GenBank/DDBJ databases">
        <authorList>
            <person name="Varghese N."/>
            <person name="Submissions S."/>
        </authorList>
    </citation>
    <scope>NUCLEOTIDE SEQUENCE [LARGE SCALE GENOMIC DNA]</scope>
    <source>
        <strain evidence="26 27">DSM 11449</strain>
    </source>
</reference>
<evidence type="ECO:0000256" key="22">
    <source>
        <dbReference type="PIRSR" id="PIRSR601287-1"/>
    </source>
</evidence>
<evidence type="ECO:0000256" key="3">
    <source>
        <dbReference type="ARBA" id="ARBA00001974"/>
    </source>
</evidence>
<feature type="binding site" description="type 1 copper site" evidence="22">
    <location>
        <position position="171"/>
    </location>
    <ligand>
        <name>Cu cation</name>
        <dbReference type="ChEBI" id="CHEBI:23378"/>
        <label>1</label>
    </ligand>
</feature>
<evidence type="ECO:0000256" key="16">
    <source>
        <dbReference type="ARBA" id="ARBA00023002"/>
    </source>
</evidence>
<dbReference type="GO" id="GO:0009055">
    <property type="term" value="F:electron transfer activity"/>
    <property type="evidence" value="ECO:0007669"/>
    <property type="project" value="InterPro"/>
</dbReference>
<evidence type="ECO:0000256" key="8">
    <source>
        <dbReference type="ARBA" id="ARBA00011882"/>
    </source>
</evidence>
<feature type="binding site" description="type 1 copper site" evidence="22">
    <location>
        <position position="122"/>
    </location>
    <ligand>
        <name>Cu cation</name>
        <dbReference type="ChEBI" id="CHEBI:23378"/>
        <label>1</label>
    </ligand>
</feature>
<evidence type="ECO:0000256" key="15">
    <source>
        <dbReference type="ARBA" id="ARBA00022827"/>
    </source>
</evidence>
<keyword evidence="11" id="KW-0285">Flavoprotein</keyword>
<evidence type="ECO:0000256" key="11">
    <source>
        <dbReference type="ARBA" id="ARBA00022630"/>
    </source>
</evidence>
<dbReference type="InterPro" id="IPR001117">
    <property type="entry name" value="Cu-oxidase_2nd"/>
</dbReference>
<dbReference type="GO" id="GO:0042128">
    <property type="term" value="P:nitrate assimilation"/>
    <property type="evidence" value="ECO:0007669"/>
    <property type="project" value="UniProtKB-KW"/>
</dbReference>
<evidence type="ECO:0000259" key="25">
    <source>
        <dbReference type="PROSITE" id="PS51007"/>
    </source>
</evidence>
<dbReference type="EC" id="1.7.2.1" evidence="8"/>
<dbReference type="GO" id="GO:0005507">
    <property type="term" value="F:copper ion binding"/>
    <property type="evidence" value="ECO:0007669"/>
    <property type="project" value="InterPro"/>
</dbReference>
<dbReference type="Gene3D" id="1.10.760.10">
    <property type="entry name" value="Cytochrome c-like domain"/>
    <property type="match status" value="1"/>
</dbReference>
<dbReference type="PRINTS" id="PR00695">
    <property type="entry name" value="CUNO2RDTASE"/>
</dbReference>
<dbReference type="Proteomes" id="UP000182771">
    <property type="component" value="Unassembled WGS sequence"/>
</dbReference>
<name>A0A1H2RFV2_9FLAO</name>
<evidence type="ECO:0000256" key="17">
    <source>
        <dbReference type="ARBA" id="ARBA00023004"/>
    </source>
</evidence>
<dbReference type="InterPro" id="IPR036909">
    <property type="entry name" value="Cyt_c-like_dom_sf"/>
</dbReference>
<evidence type="ECO:0000256" key="13">
    <source>
        <dbReference type="ARBA" id="ARBA00022737"/>
    </source>
</evidence>
<dbReference type="InterPro" id="IPR009056">
    <property type="entry name" value="Cyt_c-like_dom"/>
</dbReference>
<dbReference type="UniPathway" id="UPA00652">
    <property type="reaction ID" value="UER00707"/>
</dbReference>
<dbReference type="SUPFAM" id="SSF49503">
    <property type="entry name" value="Cupredoxins"/>
    <property type="match status" value="2"/>
</dbReference>
<keyword evidence="24" id="KW-0732">Signal</keyword>
<dbReference type="NCBIfam" id="TIGR02376">
    <property type="entry name" value="Cu_nitrite_red"/>
    <property type="match status" value="1"/>
</dbReference>
<keyword evidence="19" id="KW-0534">Nitrate assimilation</keyword>
<protein>
    <recommendedName>
        <fullName evidence="9">Copper-containing nitrite reductase</fullName>
        <ecNumber evidence="8">1.7.2.1</ecNumber>
    </recommendedName>
    <alternativeName>
        <fullName evidence="20">Cu-NIR</fullName>
    </alternativeName>
</protein>
<feature type="binding site" description="type 1 copper site" evidence="22">
    <location>
        <position position="163"/>
    </location>
    <ligand>
        <name>Cu cation</name>
        <dbReference type="ChEBI" id="CHEBI:23378"/>
        <label>1</label>
    </ligand>
</feature>
<keyword evidence="14" id="KW-0574">Periplasm</keyword>
<keyword evidence="15" id="KW-0274">FAD</keyword>
<evidence type="ECO:0000313" key="27">
    <source>
        <dbReference type="Proteomes" id="UP000182771"/>
    </source>
</evidence>
<dbReference type="InterPro" id="IPR051459">
    <property type="entry name" value="Cytochrome_c-type_DH"/>
</dbReference>
<dbReference type="GO" id="GO:0020037">
    <property type="term" value="F:heme binding"/>
    <property type="evidence" value="ECO:0007669"/>
    <property type="project" value="InterPro"/>
</dbReference>
<dbReference type="OrthoDB" id="9811395at2"/>
<evidence type="ECO:0000256" key="21">
    <source>
        <dbReference type="ARBA" id="ARBA00049340"/>
    </source>
</evidence>
<evidence type="ECO:0000256" key="10">
    <source>
        <dbReference type="ARBA" id="ARBA00022617"/>
    </source>
</evidence>
<dbReference type="CDD" id="cd11020">
    <property type="entry name" value="CuRO_1_CuNIR"/>
    <property type="match status" value="1"/>
</dbReference>
<evidence type="ECO:0000313" key="26">
    <source>
        <dbReference type="EMBL" id="SDW18332.1"/>
    </source>
</evidence>
<dbReference type="GO" id="GO:0042597">
    <property type="term" value="C:periplasmic space"/>
    <property type="evidence" value="ECO:0007669"/>
    <property type="project" value="UniProtKB-SubCell"/>
</dbReference>
<dbReference type="GO" id="GO:0050421">
    <property type="term" value="F:nitrite reductase (NO-forming) activity"/>
    <property type="evidence" value="ECO:0007669"/>
    <property type="project" value="UniProtKB-EC"/>
</dbReference>
<comment type="cofactor">
    <cofactor evidence="3">
        <name>FAD</name>
        <dbReference type="ChEBI" id="CHEBI:57692"/>
    </cofactor>
</comment>
<accession>A0A1H2RFV2</accession>
<evidence type="ECO:0000256" key="24">
    <source>
        <dbReference type="SAM" id="SignalP"/>
    </source>
</evidence>
<dbReference type="RefSeq" id="WP_016419727.1">
    <property type="nucleotide sequence ID" value="NZ_FNND01000001.1"/>
</dbReference>
<keyword evidence="16" id="KW-0560">Oxidoreductase</keyword>
<dbReference type="PROSITE" id="PS51007">
    <property type="entry name" value="CYTC"/>
    <property type="match status" value="1"/>
</dbReference>
<evidence type="ECO:0000256" key="6">
    <source>
        <dbReference type="ARBA" id="ARBA00010609"/>
    </source>
</evidence>
<dbReference type="PANTHER" id="PTHR35008:SF8">
    <property type="entry name" value="ALCOHOL DEHYDROGENASE CYTOCHROME C SUBUNIT"/>
    <property type="match status" value="1"/>
</dbReference>
<comment type="catalytic activity">
    <reaction evidence="21">
        <text>nitric oxide + Fe(III)-[cytochrome c] + H2O = Fe(II)-[cytochrome c] + nitrite + 2 H(+)</text>
        <dbReference type="Rhea" id="RHEA:15233"/>
        <dbReference type="Rhea" id="RHEA-COMP:10350"/>
        <dbReference type="Rhea" id="RHEA-COMP:14399"/>
        <dbReference type="ChEBI" id="CHEBI:15377"/>
        <dbReference type="ChEBI" id="CHEBI:15378"/>
        <dbReference type="ChEBI" id="CHEBI:16301"/>
        <dbReference type="ChEBI" id="CHEBI:16480"/>
        <dbReference type="ChEBI" id="CHEBI:29033"/>
        <dbReference type="ChEBI" id="CHEBI:29034"/>
        <dbReference type="EC" id="1.7.2.1"/>
    </reaction>
</comment>
<evidence type="ECO:0000256" key="19">
    <source>
        <dbReference type="ARBA" id="ARBA00023063"/>
    </source>
</evidence>
<comment type="pathway">
    <text evidence="5">Nitrogen metabolism; nitrate reduction (denitrification); dinitrogen from nitrate: step 2/4.</text>
</comment>
<feature type="binding site" description="type 1 copper site" evidence="22">
    <location>
        <position position="176"/>
    </location>
    <ligand>
        <name>Cu cation</name>
        <dbReference type="ChEBI" id="CHEBI:23378"/>
        <label>1</label>
    </ligand>
</feature>
<dbReference type="PANTHER" id="PTHR35008">
    <property type="entry name" value="BLL4482 PROTEIN-RELATED"/>
    <property type="match status" value="1"/>
</dbReference>
<dbReference type="AlphaFoldDB" id="A0A1H2RFV2"/>
<organism evidence="26 27">
    <name type="scientific">Capnocytophaga granulosa</name>
    <dbReference type="NCBI Taxonomy" id="45242"/>
    <lineage>
        <taxon>Bacteria</taxon>
        <taxon>Pseudomonadati</taxon>
        <taxon>Bacteroidota</taxon>
        <taxon>Flavobacteriia</taxon>
        <taxon>Flavobacteriales</taxon>
        <taxon>Flavobacteriaceae</taxon>
        <taxon>Capnocytophaga</taxon>
    </lineage>
</organism>
<proteinExistence type="inferred from homology"/>
<comment type="similarity">
    <text evidence="6">Belongs to the multicopper oxidase family.</text>
</comment>
<evidence type="ECO:0000256" key="20">
    <source>
        <dbReference type="ARBA" id="ARBA00032356"/>
    </source>
</evidence>
<feature type="binding site" description="type 1 copper site" evidence="22">
    <location>
        <position position="162"/>
    </location>
    <ligand>
        <name>Cu cation</name>
        <dbReference type="ChEBI" id="CHEBI:23378"/>
        <label>1</label>
    </ligand>
</feature>